<name>A0A8T4GYC2_9EURY</name>
<dbReference type="OrthoDB" id="312427at2157"/>
<dbReference type="AlphaFoldDB" id="A0A8T4GYC2"/>
<gene>
    <name evidence="2" type="ORF">J2753_001048</name>
</gene>
<keyword evidence="1" id="KW-1133">Transmembrane helix</keyword>
<evidence type="ECO:0000256" key="1">
    <source>
        <dbReference type="SAM" id="Phobius"/>
    </source>
</evidence>
<dbReference type="EMBL" id="JAGGLC010000002">
    <property type="protein sequence ID" value="MBP1986554.1"/>
    <property type="molecule type" value="Genomic_DNA"/>
</dbReference>
<feature type="transmembrane region" description="Helical" evidence="1">
    <location>
        <begin position="12"/>
        <end position="31"/>
    </location>
</feature>
<keyword evidence="1" id="KW-0472">Membrane</keyword>
<reference evidence="2" key="1">
    <citation type="submission" date="2021-03" db="EMBL/GenBank/DDBJ databases">
        <title>Genomic Encyclopedia of Type Strains, Phase IV (KMG-IV): sequencing the most valuable type-strain genomes for metagenomic binning, comparative biology and taxonomic classification.</title>
        <authorList>
            <person name="Goeker M."/>
        </authorList>
    </citation>
    <scope>NUCLEOTIDE SEQUENCE</scope>
    <source>
        <strain evidence="2">DSM 26232</strain>
    </source>
</reference>
<dbReference type="RefSeq" id="WP_209490855.1">
    <property type="nucleotide sequence ID" value="NZ_JAGGLC010000002.1"/>
</dbReference>
<feature type="transmembrane region" description="Helical" evidence="1">
    <location>
        <begin position="43"/>
        <end position="65"/>
    </location>
</feature>
<proteinExistence type="predicted"/>
<keyword evidence="3" id="KW-1185">Reference proteome</keyword>
<dbReference type="Proteomes" id="UP000823736">
    <property type="component" value="Unassembled WGS sequence"/>
</dbReference>
<evidence type="ECO:0000313" key="2">
    <source>
        <dbReference type="EMBL" id="MBP1986554.1"/>
    </source>
</evidence>
<protein>
    <submittedName>
        <fullName evidence="2">Uncharacterized protein</fullName>
    </submittedName>
</protein>
<evidence type="ECO:0000313" key="3">
    <source>
        <dbReference type="Proteomes" id="UP000823736"/>
    </source>
</evidence>
<organism evidence="2 3">
    <name type="scientific">Halolamina salifodinae</name>
    <dbReference type="NCBI Taxonomy" id="1202767"/>
    <lineage>
        <taxon>Archaea</taxon>
        <taxon>Methanobacteriati</taxon>
        <taxon>Methanobacteriota</taxon>
        <taxon>Stenosarchaea group</taxon>
        <taxon>Halobacteria</taxon>
        <taxon>Halobacteriales</taxon>
        <taxon>Haloferacaceae</taxon>
    </lineage>
</organism>
<accession>A0A8T4GYC2</accession>
<keyword evidence="1" id="KW-0812">Transmembrane</keyword>
<comment type="caution">
    <text evidence="2">The sequence shown here is derived from an EMBL/GenBank/DDBJ whole genome shotgun (WGS) entry which is preliminary data.</text>
</comment>
<sequence>MLGGYRSGASVTGDLLLVISVVTLVPSWIGAVELLSAFGVGNVPAAAVSGVYVWGRGGLSAALLLRRWRQGTLTLTRSWLAESLEAAAAMSPMADYPTPAPYSLSVSTGASAVPA</sequence>